<dbReference type="Proteomes" id="UP000663722">
    <property type="component" value="Chromosome"/>
</dbReference>
<evidence type="ECO:0000313" key="1">
    <source>
        <dbReference type="EMBL" id="QTA88704.1"/>
    </source>
</evidence>
<dbReference type="EMBL" id="CP061800">
    <property type="protein sequence ID" value="QTA88704.1"/>
    <property type="molecule type" value="Genomic_DNA"/>
</dbReference>
<accession>A0A975BPC4</accession>
<dbReference type="KEGG" id="dmm:dnm_047510"/>
<organism evidence="1 2">
    <name type="scientific">Desulfonema magnum</name>
    <dbReference type="NCBI Taxonomy" id="45655"/>
    <lineage>
        <taxon>Bacteria</taxon>
        <taxon>Pseudomonadati</taxon>
        <taxon>Thermodesulfobacteriota</taxon>
        <taxon>Desulfobacteria</taxon>
        <taxon>Desulfobacterales</taxon>
        <taxon>Desulfococcaceae</taxon>
        <taxon>Desulfonema</taxon>
    </lineage>
</organism>
<sequence length="85" mass="9904">MNCRAHSDLQQIEKFPGSVRDSRETRLFFPDRTPPRSEKAGFLQVRPVCPVTAQKLFDLLTLVYPTKDGIVFWVFCQNYTAFSQY</sequence>
<gene>
    <name evidence="1" type="ORF">dnm_047510</name>
</gene>
<protein>
    <submittedName>
        <fullName evidence="1">Uncharacterized protein</fullName>
    </submittedName>
</protein>
<reference evidence="1" key="1">
    <citation type="journal article" date="2021" name="Microb. Physiol.">
        <title>Proteogenomic Insights into the Physiology of Marine, Sulfate-Reducing, Filamentous Desulfonema limicola and Desulfonema magnum.</title>
        <authorList>
            <person name="Schnaars V."/>
            <person name="Wohlbrand L."/>
            <person name="Scheve S."/>
            <person name="Hinrichs C."/>
            <person name="Reinhardt R."/>
            <person name="Rabus R."/>
        </authorList>
    </citation>
    <scope>NUCLEOTIDE SEQUENCE</scope>
    <source>
        <strain evidence="1">4be13</strain>
    </source>
</reference>
<keyword evidence="2" id="KW-1185">Reference proteome</keyword>
<dbReference type="AlphaFoldDB" id="A0A975BPC4"/>
<proteinExistence type="predicted"/>
<evidence type="ECO:0000313" key="2">
    <source>
        <dbReference type="Proteomes" id="UP000663722"/>
    </source>
</evidence>
<name>A0A975BPC4_9BACT</name>